<gene>
    <name evidence="1" type="ORF">L2E82_47245</name>
</gene>
<organism evidence="1 2">
    <name type="scientific">Cichorium intybus</name>
    <name type="common">Chicory</name>
    <dbReference type="NCBI Taxonomy" id="13427"/>
    <lineage>
        <taxon>Eukaryota</taxon>
        <taxon>Viridiplantae</taxon>
        <taxon>Streptophyta</taxon>
        <taxon>Embryophyta</taxon>
        <taxon>Tracheophyta</taxon>
        <taxon>Spermatophyta</taxon>
        <taxon>Magnoliopsida</taxon>
        <taxon>eudicotyledons</taxon>
        <taxon>Gunneridae</taxon>
        <taxon>Pentapetalae</taxon>
        <taxon>asterids</taxon>
        <taxon>campanulids</taxon>
        <taxon>Asterales</taxon>
        <taxon>Asteraceae</taxon>
        <taxon>Cichorioideae</taxon>
        <taxon>Cichorieae</taxon>
        <taxon>Cichoriinae</taxon>
        <taxon>Cichorium</taxon>
    </lineage>
</organism>
<dbReference type="Proteomes" id="UP001055811">
    <property type="component" value="Linkage Group LG09"/>
</dbReference>
<proteinExistence type="predicted"/>
<evidence type="ECO:0000313" key="1">
    <source>
        <dbReference type="EMBL" id="KAI3689291.1"/>
    </source>
</evidence>
<evidence type="ECO:0000313" key="2">
    <source>
        <dbReference type="Proteomes" id="UP001055811"/>
    </source>
</evidence>
<comment type="caution">
    <text evidence="1">The sequence shown here is derived from an EMBL/GenBank/DDBJ whole genome shotgun (WGS) entry which is preliminary data.</text>
</comment>
<keyword evidence="2" id="KW-1185">Reference proteome</keyword>
<reference evidence="1 2" key="2">
    <citation type="journal article" date="2022" name="Mol. Ecol. Resour.">
        <title>The genomes of chicory, endive, great burdock and yacon provide insights into Asteraceae paleo-polyploidization history and plant inulin production.</title>
        <authorList>
            <person name="Fan W."/>
            <person name="Wang S."/>
            <person name="Wang H."/>
            <person name="Wang A."/>
            <person name="Jiang F."/>
            <person name="Liu H."/>
            <person name="Zhao H."/>
            <person name="Xu D."/>
            <person name="Zhang Y."/>
        </authorList>
    </citation>
    <scope>NUCLEOTIDE SEQUENCE [LARGE SCALE GENOMIC DNA]</scope>
    <source>
        <strain evidence="2">cv. Punajuju</strain>
        <tissue evidence="1">Leaves</tissue>
    </source>
</reference>
<dbReference type="EMBL" id="CM042017">
    <property type="protein sequence ID" value="KAI3689291.1"/>
    <property type="molecule type" value="Genomic_DNA"/>
</dbReference>
<sequence length="229" mass="25524">MATAGVEESDSIIVGDSLHHDIKGANAYGIEAALITCGIHLSELARMDLDNLLTWHLCMLLHLSMTLIRHMYCLLTHGNLNIVSFGNIMKTINTQRFLHKNNKGFCKALKESSRLSNMKSIYPHILLLFTIVFLVVDLGESLHPHHFTTQVKGGDSKSQSQKHTKEGKNVELGMDLYPTGSSIPDCSHACGPCFPCRRVMISFTCSMPESCPVVYRCTCRGRFYHVPSN</sequence>
<accession>A0ACB8YVZ9</accession>
<name>A0ACB8YVZ9_CICIN</name>
<protein>
    <submittedName>
        <fullName evidence="1">Uncharacterized protein</fullName>
    </submittedName>
</protein>
<reference evidence="2" key="1">
    <citation type="journal article" date="2022" name="Mol. Ecol. Resour.">
        <title>The genomes of chicory, endive, great burdock and yacon provide insights into Asteraceae palaeo-polyploidization history and plant inulin production.</title>
        <authorList>
            <person name="Fan W."/>
            <person name="Wang S."/>
            <person name="Wang H."/>
            <person name="Wang A."/>
            <person name="Jiang F."/>
            <person name="Liu H."/>
            <person name="Zhao H."/>
            <person name="Xu D."/>
            <person name="Zhang Y."/>
        </authorList>
    </citation>
    <scope>NUCLEOTIDE SEQUENCE [LARGE SCALE GENOMIC DNA]</scope>
    <source>
        <strain evidence="2">cv. Punajuju</strain>
    </source>
</reference>